<reference evidence="1 2" key="1">
    <citation type="submission" date="2024-02" db="EMBL/GenBank/DDBJ databases">
        <title>Haloferula sargassicola NBRC 104335.</title>
        <authorList>
            <person name="Ichikawa N."/>
            <person name="Katano-Makiyama Y."/>
            <person name="Hidaka K."/>
        </authorList>
    </citation>
    <scope>NUCLEOTIDE SEQUENCE [LARGE SCALE GENOMIC DNA]</scope>
    <source>
        <strain evidence="1 2">NBRC 104335</strain>
    </source>
</reference>
<protein>
    <submittedName>
        <fullName evidence="1">Uncharacterized protein</fullName>
    </submittedName>
</protein>
<keyword evidence="2" id="KW-1185">Reference proteome</keyword>
<dbReference type="Proteomes" id="UP001476282">
    <property type="component" value="Unassembled WGS sequence"/>
</dbReference>
<comment type="caution">
    <text evidence="1">The sequence shown here is derived from an EMBL/GenBank/DDBJ whole genome shotgun (WGS) entry which is preliminary data.</text>
</comment>
<dbReference type="EMBL" id="BAABRI010000003">
    <property type="protein sequence ID" value="GAA5481580.1"/>
    <property type="molecule type" value="Genomic_DNA"/>
</dbReference>
<evidence type="ECO:0000313" key="2">
    <source>
        <dbReference type="Proteomes" id="UP001476282"/>
    </source>
</evidence>
<name>A0ABP9UJ87_9BACT</name>
<evidence type="ECO:0000313" key="1">
    <source>
        <dbReference type="EMBL" id="GAA5481580.1"/>
    </source>
</evidence>
<proteinExistence type="predicted"/>
<gene>
    <name evidence="1" type="ORF">Hsar01_00789</name>
</gene>
<accession>A0ABP9UJ87</accession>
<organism evidence="1 2">
    <name type="scientific">Haloferula sargassicola</name>
    <dbReference type="NCBI Taxonomy" id="490096"/>
    <lineage>
        <taxon>Bacteria</taxon>
        <taxon>Pseudomonadati</taxon>
        <taxon>Verrucomicrobiota</taxon>
        <taxon>Verrucomicrobiia</taxon>
        <taxon>Verrucomicrobiales</taxon>
        <taxon>Verrucomicrobiaceae</taxon>
        <taxon>Haloferula</taxon>
    </lineage>
</organism>
<sequence length="47" mass="5176">MHPPTMAPAYFRQSIQPDPPIRIILENVFPALAAGHHMINGVSRLVA</sequence>